<feature type="domain" description="Amidohydrolase-related" evidence="2">
    <location>
        <begin position="5"/>
        <end position="279"/>
    </location>
</feature>
<accession>A0A7W9HJJ2</accession>
<dbReference type="PANTHER" id="PTHR43569:SF2">
    <property type="entry name" value="AMIDOHYDROLASE-RELATED DOMAIN-CONTAINING PROTEIN"/>
    <property type="match status" value="1"/>
</dbReference>
<comment type="similarity">
    <text evidence="1">Belongs to the metallo-dependent hydrolases superfamily.</text>
</comment>
<organism evidence="3 4">
    <name type="scientific">Saccharothrix ecbatanensis</name>
    <dbReference type="NCBI Taxonomy" id="1105145"/>
    <lineage>
        <taxon>Bacteria</taxon>
        <taxon>Bacillati</taxon>
        <taxon>Actinomycetota</taxon>
        <taxon>Actinomycetes</taxon>
        <taxon>Pseudonocardiales</taxon>
        <taxon>Pseudonocardiaceae</taxon>
        <taxon>Saccharothrix</taxon>
    </lineage>
</organism>
<reference evidence="3 4" key="1">
    <citation type="submission" date="2020-08" db="EMBL/GenBank/DDBJ databases">
        <title>Sequencing the genomes of 1000 actinobacteria strains.</title>
        <authorList>
            <person name="Klenk H.-P."/>
        </authorList>
    </citation>
    <scope>NUCLEOTIDE SEQUENCE [LARGE SCALE GENOMIC DNA]</scope>
    <source>
        <strain evidence="3 4">DSM 45486</strain>
    </source>
</reference>
<sequence>MIPLIDAHQHIWDTTRHRHSWLDKYDEPLNRTWTPADLAPLAAAAGVVGTVAVQSLPDLDETLYLLEQAEASPLLLGVVGWVDLRSSRVAEQIESLLAAPGGRWLRGVRYNLSAGDESEFADPALAAGLRVLGEFDLAFDLLTAPAKLGWTARLLDAAPDTRFVLDHAGNPDIARGQFEGWASSIGELARRPHLDCKLSGLVTKADHDSWTVADLRPYAETVIGAFTPERVAIGSDWPVCLLAGGYERVMGAYRALVAELSDTERDNVVTATVERTYRLAST</sequence>
<dbReference type="InterPro" id="IPR052350">
    <property type="entry name" value="Metallo-dep_Lactonases"/>
</dbReference>
<evidence type="ECO:0000313" key="4">
    <source>
        <dbReference type="Proteomes" id="UP000552097"/>
    </source>
</evidence>
<dbReference type="GO" id="GO:0016787">
    <property type="term" value="F:hydrolase activity"/>
    <property type="evidence" value="ECO:0007669"/>
    <property type="project" value="UniProtKB-KW"/>
</dbReference>
<dbReference type="PANTHER" id="PTHR43569">
    <property type="entry name" value="AMIDOHYDROLASE"/>
    <property type="match status" value="1"/>
</dbReference>
<dbReference type="AlphaFoldDB" id="A0A7W9HJJ2"/>
<comment type="caution">
    <text evidence="3">The sequence shown here is derived from an EMBL/GenBank/DDBJ whole genome shotgun (WGS) entry which is preliminary data.</text>
</comment>
<proteinExistence type="inferred from homology"/>
<dbReference type="Gene3D" id="3.20.20.140">
    <property type="entry name" value="Metal-dependent hydrolases"/>
    <property type="match status" value="1"/>
</dbReference>
<evidence type="ECO:0000259" key="2">
    <source>
        <dbReference type="Pfam" id="PF04909"/>
    </source>
</evidence>
<dbReference type="EC" id="3.1.1.-" evidence="3"/>
<evidence type="ECO:0000256" key="1">
    <source>
        <dbReference type="ARBA" id="ARBA00038310"/>
    </source>
</evidence>
<dbReference type="RefSeq" id="WP_184920702.1">
    <property type="nucleotide sequence ID" value="NZ_JACHMO010000001.1"/>
</dbReference>
<dbReference type="InterPro" id="IPR006680">
    <property type="entry name" value="Amidohydro-rel"/>
</dbReference>
<gene>
    <name evidence="3" type="ORF">F4560_003153</name>
</gene>
<dbReference type="InterPro" id="IPR032466">
    <property type="entry name" value="Metal_Hydrolase"/>
</dbReference>
<dbReference type="Proteomes" id="UP000552097">
    <property type="component" value="Unassembled WGS sequence"/>
</dbReference>
<keyword evidence="3" id="KW-0378">Hydrolase</keyword>
<evidence type="ECO:0000313" key="3">
    <source>
        <dbReference type="EMBL" id="MBB5803385.1"/>
    </source>
</evidence>
<keyword evidence="4" id="KW-1185">Reference proteome</keyword>
<dbReference type="SUPFAM" id="SSF51556">
    <property type="entry name" value="Metallo-dependent hydrolases"/>
    <property type="match status" value="1"/>
</dbReference>
<dbReference type="Pfam" id="PF04909">
    <property type="entry name" value="Amidohydro_2"/>
    <property type="match status" value="1"/>
</dbReference>
<name>A0A7W9HJJ2_9PSEU</name>
<protein>
    <submittedName>
        <fullName evidence="3">L-fuconolactonase</fullName>
        <ecNumber evidence="3">3.1.1.-</ecNumber>
    </submittedName>
</protein>
<dbReference type="EMBL" id="JACHMO010000001">
    <property type="protein sequence ID" value="MBB5803385.1"/>
    <property type="molecule type" value="Genomic_DNA"/>
</dbReference>